<proteinExistence type="predicted"/>
<comment type="caution">
    <text evidence="2">The sequence shown here is derived from an EMBL/GenBank/DDBJ whole genome shotgun (WGS) entry which is preliminary data.</text>
</comment>
<dbReference type="EMBL" id="JBHSHL010000042">
    <property type="protein sequence ID" value="MFC4805291.1"/>
    <property type="molecule type" value="Genomic_DNA"/>
</dbReference>
<feature type="domain" description="DUF6873" evidence="1">
    <location>
        <begin position="21"/>
        <end position="237"/>
    </location>
</feature>
<reference evidence="3" key="1">
    <citation type="journal article" date="2019" name="Int. J. Syst. Evol. Microbiol.">
        <title>The Global Catalogue of Microorganisms (GCM) 10K type strain sequencing project: providing services to taxonomists for standard genome sequencing and annotation.</title>
        <authorList>
            <consortium name="The Broad Institute Genomics Platform"/>
            <consortium name="The Broad Institute Genome Sequencing Center for Infectious Disease"/>
            <person name="Wu L."/>
            <person name="Ma J."/>
        </authorList>
    </citation>
    <scope>NUCLEOTIDE SEQUENCE [LARGE SCALE GENOMIC DNA]</scope>
    <source>
        <strain evidence="3">CCUG 46385</strain>
    </source>
</reference>
<gene>
    <name evidence="2" type="ORF">ACFO4R_09375</name>
</gene>
<evidence type="ECO:0000259" key="1">
    <source>
        <dbReference type="Pfam" id="PF21778"/>
    </source>
</evidence>
<dbReference type="Pfam" id="PF21778">
    <property type="entry name" value="DUF6873"/>
    <property type="match status" value="1"/>
</dbReference>
<accession>A0ABV9QNL0</accession>
<evidence type="ECO:0000313" key="2">
    <source>
        <dbReference type="EMBL" id="MFC4805291.1"/>
    </source>
</evidence>
<sequence length="245" mass="28157">MSYLCEKNHSDFLVNPVLKNHSEVIDFMKIRGINPIFLSEDHRLYKAIQGHPDIIGCPVFSKTIIEKEVYRRHKKELENFEIAEGSTLLSETYPHNVAYNTAVFGKAAIYGRWIDPVLLRELEQTKVQSFVVNQGYAKCNIVIIDQRSIITSDQGIYRTCRNVLNILLVSPWKEIELPGLDYGFLGGTCFTRGDEVCFTGDITKHPDYRKIKDFVEKRNKKLFSMKGGTLVDVGSFLPLYKKNRD</sequence>
<organism evidence="2 3">
    <name type="scientific">Filifactor villosus</name>
    <dbReference type="NCBI Taxonomy" id="29374"/>
    <lineage>
        <taxon>Bacteria</taxon>
        <taxon>Bacillati</taxon>
        <taxon>Bacillota</taxon>
        <taxon>Clostridia</taxon>
        <taxon>Peptostreptococcales</taxon>
        <taxon>Filifactoraceae</taxon>
        <taxon>Filifactor</taxon>
    </lineage>
</organism>
<keyword evidence="3" id="KW-1185">Reference proteome</keyword>
<dbReference type="InterPro" id="IPR049238">
    <property type="entry name" value="DUF6873"/>
</dbReference>
<name>A0ABV9QNL0_9FIRM</name>
<dbReference type="Proteomes" id="UP001595916">
    <property type="component" value="Unassembled WGS sequence"/>
</dbReference>
<protein>
    <submittedName>
        <fullName evidence="2">DUF6873 family GME fold protein</fullName>
    </submittedName>
</protein>
<evidence type="ECO:0000313" key="3">
    <source>
        <dbReference type="Proteomes" id="UP001595916"/>
    </source>
</evidence>